<evidence type="ECO:0000313" key="1">
    <source>
        <dbReference type="EMBL" id="KAH6640442.1"/>
    </source>
</evidence>
<keyword evidence="2" id="KW-1185">Reference proteome</keyword>
<dbReference type="Proteomes" id="UP000724584">
    <property type="component" value="Unassembled WGS sequence"/>
</dbReference>
<name>A0ACB7PET4_9PEZI</name>
<proteinExistence type="predicted"/>
<sequence>MTLGSPLLLLFAQSTEGPNGPVPSLDLESGGGGLLPNKTTLGRPDIARASTVRGRNLLGTHLATPRVQWRRNVTIKLQARWECMRSRSQVLKAQLET</sequence>
<dbReference type="EMBL" id="JAGIZQ010000002">
    <property type="protein sequence ID" value="KAH6640442.1"/>
    <property type="molecule type" value="Genomic_DNA"/>
</dbReference>
<comment type="caution">
    <text evidence="1">The sequence shown here is derived from an EMBL/GenBank/DDBJ whole genome shotgun (WGS) entry which is preliminary data.</text>
</comment>
<accession>A0ACB7PET4</accession>
<organism evidence="1 2">
    <name type="scientific">Chaetomium tenue</name>
    <dbReference type="NCBI Taxonomy" id="1854479"/>
    <lineage>
        <taxon>Eukaryota</taxon>
        <taxon>Fungi</taxon>
        <taxon>Dikarya</taxon>
        <taxon>Ascomycota</taxon>
        <taxon>Pezizomycotina</taxon>
        <taxon>Sordariomycetes</taxon>
        <taxon>Sordariomycetidae</taxon>
        <taxon>Sordariales</taxon>
        <taxon>Chaetomiaceae</taxon>
        <taxon>Chaetomium</taxon>
    </lineage>
</organism>
<reference evidence="1 2" key="1">
    <citation type="journal article" date="2021" name="Nat. Commun.">
        <title>Genetic determinants of endophytism in the Arabidopsis root mycobiome.</title>
        <authorList>
            <person name="Mesny F."/>
            <person name="Miyauchi S."/>
            <person name="Thiergart T."/>
            <person name="Pickel B."/>
            <person name="Atanasova L."/>
            <person name="Karlsson M."/>
            <person name="Huettel B."/>
            <person name="Barry K.W."/>
            <person name="Haridas S."/>
            <person name="Chen C."/>
            <person name="Bauer D."/>
            <person name="Andreopoulos W."/>
            <person name="Pangilinan J."/>
            <person name="LaButti K."/>
            <person name="Riley R."/>
            <person name="Lipzen A."/>
            <person name="Clum A."/>
            <person name="Drula E."/>
            <person name="Henrissat B."/>
            <person name="Kohler A."/>
            <person name="Grigoriev I.V."/>
            <person name="Martin F.M."/>
            <person name="Hacquard S."/>
        </authorList>
    </citation>
    <scope>NUCLEOTIDE SEQUENCE [LARGE SCALE GENOMIC DNA]</scope>
    <source>
        <strain evidence="1 2">MPI-SDFR-AT-0079</strain>
    </source>
</reference>
<protein>
    <submittedName>
        <fullName evidence="1">Uncharacterized protein</fullName>
    </submittedName>
</protein>
<gene>
    <name evidence="1" type="ORF">F5144DRAFT_560302</name>
</gene>
<evidence type="ECO:0000313" key="2">
    <source>
        <dbReference type="Proteomes" id="UP000724584"/>
    </source>
</evidence>